<dbReference type="Pfam" id="PF24623">
    <property type="entry name" value="Phage_zn_bind_8"/>
    <property type="match status" value="1"/>
</dbReference>
<dbReference type="InterPro" id="IPR056911">
    <property type="entry name" value="Phage_Znf_bind_put"/>
</dbReference>
<reference evidence="2 3" key="1">
    <citation type="submission" date="2021-07" db="EMBL/GenBank/DDBJ databases">
        <title>Sequencing Streptomyces halstedii LGO-A4 genome an citrus endophytic actinomycete.</title>
        <authorList>
            <person name="Samborskyy M."/>
            <person name="Scott N."/>
            <person name="Deglau R."/>
            <person name="Dickens S."/>
            <person name="Oliveira L.G."/>
        </authorList>
    </citation>
    <scope>NUCLEOTIDE SEQUENCE [LARGE SCALE GENOMIC DNA]</scope>
    <source>
        <strain evidence="2 3">LGO-A4</strain>
    </source>
</reference>
<dbReference type="Proteomes" id="UP000735541">
    <property type="component" value="Unassembled WGS sequence"/>
</dbReference>
<name>A0ABS6TTG4_STRHA</name>
<protein>
    <recommendedName>
        <fullName evidence="1">DNA-binding phage zinc finger domain-containing protein</fullName>
    </recommendedName>
</protein>
<gene>
    <name evidence="2" type="ORF">STHAL_18275</name>
</gene>
<evidence type="ECO:0000313" key="2">
    <source>
        <dbReference type="EMBL" id="MBV7671399.1"/>
    </source>
</evidence>
<feature type="domain" description="DNA-binding phage zinc finger" evidence="1">
    <location>
        <begin position="8"/>
        <end position="48"/>
    </location>
</feature>
<accession>A0ABS6TTG4</accession>
<organism evidence="2 3">
    <name type="scientific">Streptomyces halstedii</name>
    <dbReference type="NCBI Taxonomy" id="1944"/>
    <lineage>
        <taxon>Bacteria</taxon>
        <taxon>Bacillati</taxon>
        <taxon>Actinomycetota</taxon>
        <taxon>Actinomycetes</taxon>
        <taxon>Kitasatosporales</taxon>
        <taxon>Streptomycetaceae</taxon>
        <taxon>Streptomyces</taxon>
    </lineage>
</organism>
<comment type="caution">
    <text evidence="2">The sequence shown here is derived from an EMBL/GenBank/DDBJ whole genome shotgun (WGS) entry which is preliminary data.</text>
</comment>
<dbReference type="RefSeq" id="WP_228870001.1">
    <property type="nucleotide sequence ID" value="NZ_JAHUVW010000001.1"/>
</dbReference>
<proteinExistence type="predicted"/>
<sequence length="53" mass="6104">MTRREPTVHKKELMVACPECGSVRGAACYTDRGHRMKGVHQVRAELYREQYPA</sequence>
<evidence type="ECO:0000259" key="1">
    <source>
        <dbReference type="Pfam" id="PF24623"/>
    </source>
</evidence>
<evidence type="ECO:0000313" key="3">
    <source>
        <dbReference type="Proteomes" id="UP000735541"/>
    </source>
</evidence>
<keyword evidence="3" id="KW-1185">Reference proteome</keyword>
<dbReference type="EMBL" id="JAHUVW010000001">
    <property type="protein sequence ID" value="MBV7671399.1"/>
    <property type="molecule type" value="Genomic_DNA"/>
</dbReference>